<feature type="domain" description="DUF1731" evidence="3">
    <location>
        <begin position="254"/>
        <end position="294"/>
    </location>
</feature>
<evidence type="ECO:0000313" key="4">
    <source>
        <dbReference type="EMBL" id="QVT80576.1"/>
    </source>
</evidence>
<gene>
    <name evidence="4" type="ORF">ENKNEFLB_02975</name>
</gene>
<evidence type="ECO:0000313" key="5">
    <source>
        <dbReference type="Proteomes" id="UP000679307"/>
    </source>
</evidence>
<dbReference type="Proteomes" id="UP000679307">
    <property type="component" value="Chromosome"/>
</dbReference>
<dbReference type="SUPFAM" id="SSF51735">
    <property type="entry name" value="NAD(P)-binding Rossmann-fold domains"/>
    <property type="match status" value="1"/>
</dbReference>
<dbReference type="InterPro" id="IPR013549">
    <property type="entry name" value="DUF1731"/>
</dbReference>
<comment type="similarity">
    <text evidence="1">Belongs to the NAD(P)-dependent epimerase/dehydratase family. SDR39U1 subfamily.</text>
</comment>
<dbReference type="InterPro" id="IPR036291">
    <property type="entry name" value="NAD(P)-bd_dom_sf"/>
</dbReference>
<protein>
    <submittedName>
        <fullName evidence="4">Epimerase family protein</fullName>
    </submittedName>
</protein>
<dbReference type="NCBIfam" id="TIGR01777">
    <property type="entry name" value="yfcH"/>
    <property type="match status" value="1"/>
</dbReference>
<feature type="domain" description="NAD-dependent epimerase/dehydratase" evidence="2">
    <location>
        <begin position="5"/>
        <end position="132"/>
    </location>
</feature>
<dbReference type="EMBL" id="CP075371">
    <property type="protein sequence ID" value="QVT80576.1"/>
    <property type="molecule type" value="Genomic_DNA"/>
</dbReference>
<proteinExistence type="inferred from homology"/>
<dbReference type="Pfam" id="PF01370">
    <property type="entry name" value="Epimerase"/>
    <property type="match status" value="1"/>
</dbReference>
<evidence type="ECO:0000259" key="3">
    <source>
        <dbReference type="Pfam" id="PF08338"/>
    </source>
</evidence>
<dbReference type="Gene3D" id="3.40.50.720">
    <property type="entry name" value="NAD(P)-binding Rossmann-like Domain"/>
    <property type="match status" value="1"/>
</dbReference>
<dbReference type="PANTHER" id="PTHR11092">
    <property type="entry name" value="SUGAR NUCLEOTIDE EPIMERASE RELATED"/>
    <property type="match status" value="1"/>
</dbReference>
<evidence type="ECO:0000259" key="2">
    <source>
        <dbReference type="Pfam" id="PF01370"/>
    </source>
</evidence>
<name>A0ABX8EJS1_9ACTN</name>
<dbReference type="InterPro" id="IPR010099">
    <property type="entry name" value="SDR39U1"/>
</dbReference>
<sequence length="305" mass="31596">MPLRVVLAGGSGFLGTQLREALTTRGHTVTRLVRRPAEGAEESTWDPYAGEVDAAVIAASDVVVNLAGSPTAGNPHSKKWARELRESRITTTTVLAEAVAAAAAGGGAPPAFLAGNGISYYGDHGDTLLTESSDSRGHGLLTEVTREWEAAAEPARAAGSRVCVLRTAPVMDAAAPPLSLLRPLFKLGLGGRLGSGRQHMAMVSLRDWVGAVVHLAEHDSVSGPVNLCCVETPTNAAFTKALASALRRPSFAAVPAPLLRVGAGDLSTELLNSLNVRPQALLDSGYSFADPDVTAVVGSGLARRR</sequence>
<dbReference type="PANTHER" id="PTHR11092:SF0">
    <property type="entry name" value="EPIMERASE FAMILY PROTEIN SDR39U1"/>
    <property type="match status" value="1"/>
</dbReference>
<dbReference type="Pfam" id="PF08338">
    <property type="entry name" value="DUF1731"/>
    <property type="match status" value="1"/>
</dbReference>
<keyword evidence="5" id="KW-1185">Reference proteome</keyword>
<dbReference type="InterPro" id="IPR001509">
    <property type="entry name" value="Epimerase_deHydtase"/>
</dbReference>
<accession>A0ABX8EJS1</accession>
<dbReference type="RefSeq" id="WP_214056104.1">
    <property type="nucleotide sequence ID" value="NZ_BAAAHS010000147.1"/>
</dbReference>
<evidence type="ECO:0000256" key="1">
    <source>
        <dbReference type="ARBA" id="ARBA00009353"/>
    </source>
</evidence>
<reference evidence="4 5" key="1">
    <citation type="submission" date="2021-05" db="EMBL/GenBank/DDBJ databases">
        <title>Complete genome of Nocardioides aquaticus KCTC 9944T isolated from meromictic and hypersaline Ekho Lake, Antarctica.</title>
        <authorList>
            <person name="Hwang K."/>
            <person name="Kim K.M."/>
            <person name="Choe H."/>
        </authorList>
    </citation>
    <scope>NUCLEOTIDE SEQUENCE [LARGE SCALE GENOMIC DNA]</scope>
    <source>
        <strain evidence="4 5">KCTC 9944</strain>
    </source>
</reference>
<organism evidence="4 5">
    <name type="scientific">Nocardioides aquaticus</name>
    <dbReference type="NCBI Taxonomy" id="160826"/>
    <lineage>
        <taxon>Bacteria</taxon>
        <taxon>Bacillati</taxon>
        <taxon>Actinomycetota</taxon>
        <taxon>Actinomycetes</taxon>
        <taxon>Propionibacteriales</taxon>
        <taxon>Nocardioidaceae</taxon>
        <taxon>Nocardioides</taxon>
    </lineage>
</organism>